<feature type="region of interest" description="Disordered" evidence="6">
    <location>
        <begin position="89"/>
        <end position="129"/>
    </location>
</feature>
<dbReference type="OrthoDB" id="654211at2759"/>
<dbReference type="InterPro" id="IPR013087">
    <property type="entry name" value="Znf_C2H2_type"/>
</dbReference>
<dbReference type="PROSITE" id="PS50157">
    <property type="entry name" value="ZINC_FINGER_C2H2_2"/>
    <property type="match status" value="1"/>
</dbReference>
<evidence type="ECO:0000259" key="7">
    <source>
        <dbReference type="PROSITE" id="PS50157"/>
    </source>
</evidence>
<dbReference type="GO" id="GO:0000981">
    <property type="term" value="F:DNA-binding transcription factor activity, RNA polymerase II-specific"/>
    <property type="evidence" value="ECO:0007669"/>
    <property type="project" value="TreeGrafter"/>
</dbReference>
<keyword evidence="3 5" id="KW-0863">Zinc-finger</keyword>
<dbReference type="InterPro" id="IPR050329">
    <property type="entry name" value="GLI_C2H2-zinc-finger"/>
</dbReference>
<dbReference type="GO" id="GO:0008270">
    <property type="term" value="F:zinc ion binding"/>
    <property type="evidence" value="ECO:0007669"/>
    <property type="project" value="UniProtKB-KW"/>
</dbReference>
<dbReference type="GO" id="GO:0045944">
    <property type="term" value="P:positive regulation of transcription by RNA polymerase II"/>
    <property type="evidence" value="ECO:0007669"/>
    <property type="project" value="UniProtKB-ARBA"/>
</dbReference>
<keyword evidence="9" id="KW-1185">Reference proteome</keyword>
<keyword evidence="2" id="KW-0677">Repeat</keyword>
<comment type="caution">
    <text evidence="8">The sequence shown here is derived from an EMBL/GenBank/DDBJ whole genome shotgun (WGS) entry which is preliminary data.</text>
</comment>
<evidence type="ECO:0000256" key="5">
    <source>
        <dbReference type="PROSITE-ProRule" id="PRU00042"/>
    </source>
</evidence>
<dbReference type="PROSITE" id="PS00028">
    <property type="entry name" value="ZINC_FINGER_C2H2_1"/>
    <property type="match status" value="1"/>
</dbReference>
<dbReference type="PANTHER" id="PTHR19818">
    <property type="entry name" value="ZINC FINGER PROTEIN ZIC AND GLI"/>
    <property type="match status" value="1"/>
</dbReference>
<evidence type="ECO:0000256" key="3">
    <source>
        <dbReference type="ARBA" id="ARBA00022771"/>
    </source>
</evidence>
<dbReference type="SUPFAM" id="SSF57667">
    <property type="entry name" value="beta-beta-alpha zinc fingers"/>
    <property type="match status" value="1"/>
</dbReference>
<dbReference type="Pfam" id="PF00096">
    <property type="entry name" value="zf-C2H2"/>
    <property type="match status" value="1"/>
</dbReference>
<proteinExistence type="predicted"/>
<sequence length="196" mass="21758">MTWPYDRGWEDTRIYGYNLDNPAQNFSHFSPDLSWGASAEFETFMPNGVPVSSYLSPRARVNHLAVRGGSPGATSTSVPHQQNASNARIAADLNPSQAPATISRGRNNTRSSARKRQISGSPSHSHDGPQFQCKWEGCGYRGTFKRESSLVRHIRKIHISPLAHPCPVQGCGKAFNRADNLAQHTRNNHYAYKEVL</sequence>
<dbReference type="AlphaFoldDB" id="A0A1V6TP56"/>
<evidence type="ECO:0000256" key="6">
    <source>
        <dbReference type="SAM" id="MobiDB-lite"/>
    </source>
</evidence>
<gene>
    <name evidence="8" type="ORF">PENFLA_c005G07517</name>
</gene>
<dbReference type="Proteomes" id="UP000191342">
    <property type="component" value="Unassembled WGS sequence"/>
</dbReference>
<feature type="domain" description="C2H2-type" evidence="7">
    <location>
        <begin position="164"/>
        <end position="194"/>
    </location>
</feature>
<accession>A0A1V6TP56</accession>
<dbReference type="STRING" id="254877.A0A1V6TP56"/>
<dbReference type="GO" id="GO:0000978">
    <property type="term" value="F:RNA polymerase II cis-regulatory region sequence-specific DNA binding"/>
    <property type="evidence" value="ECO:0007669"/>
    <property type="project" value="TreeGrafter"/>
</dbReference>
<name>A0A1V6TP56_9EURO</name>
<evidence type="ECO:0000313" key="8">
    <source>
        <dbReference type="EMBL" id="OQE28172.1"/>
    </source>
</evidence>
<evidence type="ECO:0000256" key="4">
    <source>
        <dbReference type="ARBA" id="ARBA00022833"/>
    </source>
</evidence>
<dbReference type="GO" id="GO:0005634">
    <property type="term" value="C:nucleus"/>
    <property type="evidence" value="ECO:0007669"/>
    <property type="project" value="UniProtKB-ARBA"/>
</dbReference>
<evidence type="ECO:0000256" key="2">
    <source>
        <dbReference type="ARBA" id="ARBA00022737"/>
    </source>
</evidence>
<organism evidence="8 9">
    <name type="scientific">Penicillium flavigenum</name>
    <dbReference type="NCBI Taxonomy" id="254877"/>
    <lineage>
        <taxon>Eukaryota</taxon>
        <taxon>Fungi</taxon>
        <taxon>Dikarya</taxon>
        <taxon>Ascomycota</taxon>
        <taxon>Pezizomycotina</taxon>
        <taxon>Eurotiomycetes</taxon>
        <taxon>Eurotiomycetidae</taxon>
        <taxon>Eurotiales</taxon>
        <taxon>Aspergillaceae</taxon>
        <taxon>Penicillium</taxon>
    </lineage>
</organism>
<dbReference type="EMBL" id="MLQL01000005">
    <property type="protein sequence ID" value="OQE28172.1"/>
    <property type="molecule type" value="Genomic_DNA"/>
</dbReference>
<dbReference type="SMART" id="SM00355">
    <property type="entry name" value="ZnF_C2H2"/>
    <property type="match status" value="2"/>
</dbReference>
<keyword evidence="1" id="KW-0479">Metal-binding</keyword>
<dbReference type="PANTHER" id="PTHR19818:SF139">
    <property type="entry name" value="PAIR-RULE PROTEIN ODD-PAIRED"/>
    <property type="match status" value="1"/>
</dbReference>
<dbReference type="InterPro" id="IPR036236">
    <property type="entry name" value="Znf_C2H2_sf"/>
</dbReference>
<protein>
    <recommendedName>
        <fullName evidence="7">C2H2-type domain-containing protein</fullName>
    </recommendedName>
</protein>
<feature type="compositionally biased region" description="Polar residues" evidence="6">
    <location>
        <begin position="94"/>
        <end position="111"/>
    </location>
</feature>
<keyword evidence="4" id="KW-0862">Zinc</keyword>
<evidence type="ECO:0000313" key="9">
    <source>
        <dbReference type="Proteomes" id="UP000191342"/>
    </source>
</evidence>
<reference evidence="9" key="1">
    <citation type="journal article" date="2017" name="Nat. Microbiol.">
        <title>Global analysis of biosynthetic gene clusters reveals vast potential of secondary metabolite production in Penicillium species.</title>
        <authorList>
            <person name="Nielsen J.C."/>
            <person name="Grijseels S."/>
            <person name="Prigent S."/>
            <person name="Ji B."/>
            <person name="Dainat J."/>
            <person name="Nielsen K.F."/>
            <person name="Frisvad J.C."/>
            <person name="Workman M."/>
            <person name="Nielsen J."/>
        </authorList>
    </citation>
    <scope>NUCLEOTIDE SEQUENCE [LARGE SCALE GENOMIC DNA]</scope>
    <source>
        <strain evidence="9">IBT 14082</strain>
    </source>
</reference>
<dbReference type="Gene3D" id="3.30.160.60">
    <property type="entry name" value="Classic Zinc Finger"/>
    <property type="match status" value="2"/>
</dbReference>
<evidence type="ECO:0000256" key="1">
    <source>
        <dbReference type="ARBA" id="ARBA00022723"/>
    </source>
</evidence>